<dbReference type="Proteomes" id="UP000663843">
    <property type="component" value="Unassembled WGS sequence"/>
</dbReference>
<gene>
    <name evidence="1" type="ORF">RDB_LOCUS11733</name>
</gene>
<dbReference type="AlphaFoldDB" id="A0A8H2WEF5"/>
<evidence type="ECO:0000313" key="2">
    <source>
        <dbReference type="Proteomes" id="UP000663843"/>
    </source>
</evidence>
<comment type="caution">
    <text evidence="1">The sequence shown here is derived from an EMBL/GenBank/DDBJ whole genome shotgun (WGS) entry which is preliminary data.</text>
</comment>
<proteinExistence type="predicted"/>
<dbReference type="EMBL" id="CAJMWT010000882">
    <property type="protein sequence ID" value="CAE6360400.1"/>
    <property type="molecule type" value="Genomic_DNA"/>
</dbReference>
<evidence type="ECO:0000313" key="1">
    <source>
        <dbReference type="EMBL" id="CAE6360400.1"/>
    </source>
</evidence>
<protein>
    <submittedName>
        <fullName evidence="1">Uncharacterized protein</fullName>
    </submittedName>
</protein>
<name>A0A8H2WEF5_9AGAM</name>
<sequence>MLASHSSHHQFRLTFYERFDSHAAVRPLHPGESTSNQDGSSCRTLVIYLASDRGSIVANSDQHQLCDIIADSKNYFPLELDKHHDHGRLIFAGCKLPRSRSFVSQFQEAMRSDRCLYNRVAIYGTRVASIPISDAFSPAINAIMASWAVVGISPSP</sequence>
<reference evidence="1" key="1">
    <citation type="submission" date="2021-01" db="EMBL/GenBank/DDBJ databases">
        <authorList>
            <person name="Kaushik A."/>
        </authorList>
    </citation>
    <scope>NUCLEOTIDE SEQUENCE</scope>
    <source>
        <strain evidence="1">AG2-2IIIB</strain>
    </source>
</reference>
<organism evidence="1 2">
    <name type="scientific">Rhizoctonia solani</name>
    <dbReference type="NCBI Taxonomy" id="456999"/>
    <lineage>
        <taxon>Eukaryota</taxon>
        <taxon>Fungi</taxon>
        <taxon>Dikarya</taxon>
        <taxon>Basidiomycota</taxon>
        <taxon>Agaricomycotina</taxon>
        <taxon>Agaricomycetes</taxon>
        <taxon>Cantharellales</taxon>
        <taxon>Ceratobasidiaceae</taxon>
        <taxon>Rhizoctonia</taxon>
    </lineage>
</organism>
<accession>A0A8H2WEF5</accession>